<evidence type="ECO:0000313" key="1">
    <source>
        <dbReference type="EMBL" id="BBO72668.1"/>
    </source>
</evidence>
<dbReference type="Proteomes" id="UP000427769">
    <property type="component" value="Chromosome"/>
</dbReference>
<reference evidence="1 2" key="1">
    <citation type="submission" date="2019-11" db="EMBL/GenBank/DDBJ databases">
        <title>Comparative genomics of hydrocarbon-degrading Desulfosarcina strains.</title>
        <authorList>
            <person name="Watanabe M."/>
            <person name="Kojima H."/>
            <person name="Fukui M."/>
        </authorList>
    </citation>
    <scope>NUCLEOTIDE SEQUENCE [LARGE SCALE GENOMIC DNA]</scope>
    <source>
        <strain evidence="1 2">PP31</strain>
    </source>
</reference>
<keyword evidence="2" id="KW-1185">Reference proteome</keyword>
<dbReference type="EMBL" id="AP021875">
    <property type="protein sequence ID" value="BBO72668.1"/>
    <property type="molecule type" value="Genomic_DNA"/>
</dbReference>
<sequence length="95" mass="10467">MNLYHLKEDPAVGVSRRLGTARHLNLLLIKENSGLTLTTASANRKFLNPQTVRLRLCSITVPPDAKLFAMLRTMAAMLGLGVRKAPNEAMSRPNL</sequence>
<accession>A0A5K7YVJ1</accession>
<dbReference type="KEGG" id="dwd:DSCW_00850"/>
<proteinExistence type="predicted"/>
<protein>
    <submittedName>
        <fullName evidence="1">Uncharacterized protein</fullName>
    </submittedName>
</protein>
<evidence type="ECO:0000313" key="2">
    <source>
        <dbReference type="Proteomes" id="UP000427769"/>
    </source>
</evidence>
<name>A0A5K7YVJ1_9BACT</name>
<dbReference type="AlphaFoldDB" id="A0A5K7YVJ1"/>
<gene>
    <name evidence="1" type="ORF">DSCW_00850</name>
</gene>
<organism evidence="1 2">
    <name type="scientific">Desulfosarcina widdelii</name>
    <dbReference type="NCBI Taxonomy" id="947919"/>
    <lineage>
        <taxon>Bacteria</taxon>
        <taxon>Pseudomonadati</taxon>
        <taxon>Thermodesulfobacteriota</taxon>
        <taxon>Desulfobacteria</taxon>
        <taxon>Desulfobacterales</taxon>
        <taxon>Desulfosarcinaceae</taxon>
        <taxon>Desulfosarcina</taxon>
    </lineage>
</organism>